<accession>A0A7W7XAV9</accession>
<feature type="region of interest" description="Disordered" evidence="1">
    <location>
        <begin position="60"/>
        <end position="90"/>
    </location>
</feature>
<proteinExistence type="predicted"/>
<keyword evidence="3" id="KW-1185">Reference proteome</keyword>
<sequence>MLGAAVPYPPSHGCQAVSDLTGDPGSSTREDTDALPGNDVGLHDPNQVMKADVTREARIRRRRQPADSPACGLRTSAPTRMNSRMPSAIR</sequence>
<dbReference type="EMBL" id="JACHJY010000003">
    <property type="protein sequence ID" value="MBB4981919.1"/>
    <property type="molecule type" value="Genomic_DNA"/>
</dbReference>
<evidence type="ECO:0000313" key="2">
    <source>
        <dbReference type="EMBL" id="MBB4981919.1"/>
    </source>
</evidence>
<evidence type="ECO:0000256" key="1">
    <source>
        <dbReference type="SAM" id="MobiDB-lite"/>
    </source>
</evidence>
<feature type="region of interest" description="Disordered" evidence="1">
    <location>
        <begin position="1"/>
        <end position="45"/>
    </location>
</feature>
<comment type="caution">
    <text evidence="2">The sequence shown here is derived from an EMBL/GenBank/DDBJ whole genome shotgun (WGS) entry which is preliminary data.</text>
</comment>
<organism evidence="2 3">
    <name type="scientific">Streptomyces nymphaeiformis</name>
    <dbReference type="NCBI Taxonomy" id="2663842"/>
    <lineage>
        <taxon>Bacteria</taxon>
        <taxon>Bacillati</taxon>
        <taxon>Actinomycetota</taxon>
        <taxon>Actinomycetes</taxon>
        <taxon>Kitasatosporales</taxon>
        <taxon>Streptomycetaceae</taxon>
        <taxon>Streptomyces</taxon>
    </lineage>
</organism>
<gene>
    <name evidence="2" type="ORF">GGE06_002829</name>
</gene>
<evidence type="ECO:0000313" key="3">
    <source>
        <dbReference type="Proteomes" id="UP000582643"/>
    </source>
</evidence>
<dbReference type="Proteomes" id="UP000582643">
    <property type="component" value="Unassembled WGS sequence"/>
</dbReference>
<feature type="compositionally biased region" description="Polar residues" evidence="1">
    <location>
        <begin position="76"/>
        <end position="90"/>
    </location>
</feature>
<dbReference type="AlphaFoldDB" id="A0A7W7XAV9"/>
<protein>
    <submittedName>
        <fullName evidence="2">Uncharacterized protein</fullName>
    </submittedName>
</protein>
<name>A0A7W7XAV9_9ACTN</name>
<reference evidence="2 3" key="1">
    <citation type="submission" date="2020-08" db="EMBL/GenBank/DDBJ databases">
        <title>Genomic Encyclopedia of Type Strains, Phase III (KMG-III): the genomes of soil and plant-associated and newly described type strains.</title>
        <authorList>
            <person name="Whitman W."/>
        </authorList>
    </citation>
    <scope>NUCLEOTIDE SEQUENCE [LARGE SCALE GENOMIC DNA]</scope>
    <source>
        <strain evidence="2 3">SFB5A</strain>
    </source>
</reference>